<sequence length="1050" mass="118443">MQSAQRVTKTLVIGLGSTGARICDRIAERIAWEIGSLPQAPWVEFLCVETNAGEQSKLRYLPARDFRNLTITSQQYAQILENPDAYDAKIHLKKWWDRGTLEKLPGLQVEAGAGNIRMVGRLAFLFDPNHDAVHSMVKERLDRLRQLNEADARDRRGRLPSGEDLPLEFAHGGQVRVFVVGTLCGGTGSGLASDFGFFLHKLTGVNERSLCIFTLPRPDMGAADEGLASKHKKNAFTALSELNHYYLNNRYPERPVRFPDAYEANPQRYPYDMPFIVMPTRVGSDGEQELNRAVADRVFLNVFSPDTDPFAKGVDATIYADRDHHAHVFNTFGLASLEYPVQRIMEACRDQLLSYTLQQWVSRTVEDEVLKRRVKDLGFTREQMTKSVLQAADGGDLQAETRRLVSQVVSKLRNNPTEAHQDLAALRQHLSRGGKAYTTLLNAKSRAALQISERIKGEVRQRLMDFYEGPGVMLQVLGKANELTEELRKHTPAAASGGAVDDLMRRADQYRRSSVLSFTQVKRKAMDHVLKQVEQELHKEVSARLDQLALLVMLDQPGEPGRPAEAGVLTRLNHQLRRLQSRLTNLRGRLNQEIDRLTENVSRQQGTRPQINGRVIFDTDTVDGEYRHCLEQWAMQRDYVAEWTQGRDQKARELLRAWSEMTAIADGRLPDALLAEREGLWVDSMPSSSTTKRFLPDEVLDVLENEAVEPFKRLANEDVLERWVRLPNRDDETRAVVKLARPFLNVDRALAEQGNRSPVAGRKVLLLPRGGKESHEQFARLVEAGVGNLRHDESPDGYRAVLLEETYRFPLRGAVQILSQGGIAEAINQDIPNFYTRNDVFWTGLTAAFREKLELAEELVATGVLLRLLEPRGGVLAFSWTPNAIGDTTERRLPLDFYGASSFLAREERDLQNKSLQGALQEMHNRVHAQVLSRGSDGYRAFLDQLETSLQGGGFSAIEGWDTEKIGELIERFSARDERLYEAYLGKRLPSQASREVLFRCAGSAKVGGGEYDRDGYYCRKCGGVIGHNERDAARNAWKCYVDPSHNVYA</sequence>
<name>A0ABP3M9X8_9DEIO</name>
<dbReference type="InterPro" id="IPR025904">
    <property type="entry name" value="Tubulin-like"/>
</dbReference>
<comment type="caution">
    <text evidence="2">The sequence shown here is derived from an EMBL/GenBank/DDBJ whole genome shotgun (WGS) entry which is preliminary data.</text>
</comment>
<protein>
    <submittedName>
        <fullName evidence="2">Tubulin-like doman-containing protein</fullName>
    </submittedName>
</protein>
<organism evidence="2 3">
    <name type="scientific">Deinococcus depolymerans</name>
    <dbReference type="NCBI Taxonomy" id="392408"/>
    <lineage>
        <taxon>Bacteria</taxon>
        <taxon>Thermotogati</taxon>
        <taxon>Deinococcota</taxon>
        <taxon>Deinococci</taxon>
        <taxon>Deinococcales</taxon>
        <taxon>Deinococcaceae</taxon>
        <taxon>Deinococcus</taxon>
    </lineage>
</organism>
<reference evidence="3" key="1">
    <citation type="journal article" date="2019" name="Int. J. Syst. Evol. Microbiol.">
        <title>The Global Catalogue of Microorganisms (GCM) 10K type strain sequencing project: providing services to taxonomists for standard genome sequencing and annotation.</title>
        <authorList>
            <consortium name="The Broad Institute Genomics Platform"/>
            <consortium name="The Broad Institute Genome Sequencing Center for Infectious Disease"/>
            <person name="Wu L."/>
            <person name="Ma J."/>
        </authorList>
    </citation>
    <scope>NUCLEOTIDE SEQUENCE [LARGE SCALE GENOMIC DNA]</scope>
    <source>
        <strain evidence="3">JCM 14368</strain>
    </source>
</reference>
<dbReference type="Pfam" id="PF13809">
    <property type="entry name" value="Tubulin_2"/>
    <property type="match status" value="1"/>
</dbReference>
<feature type="coiled-coil region" evidence="1">
    <location>
        <begin position="569"/>
        <end position="607"/>
    </location>
</feature>
<evidence type="ECO:0000313" key="3">
    <source>
        <dbReference type="Proteomes" id="UP001500191"/>
    </source>
</evidence>
<evidence type="ECO:0000313" key="2">
    <source>
        <dbReference type="EMBL" id="GAA0516317.1"/>
    </source>
</evidence>
<dbReference type="Gene3D" id="3.40.50.1440">
    <property type="entry name" value="Tubulin/FtsZ, GTPase domain"/>
    <property type="match status" value="1"/>
</dbReference>
<dbReference type="EMBL" id="BAAADB010000026">
    <property type="protein sequence ID" value="GAA0516317.1"/>
    <property type="molecule type" value="Genomic_DNA"/>
</dbReference>
<dbReference type="InterPro" id="IPR036525">
    <property type="entry name" value="Tubulin/FtsZ_GTPase_sf"/>
</dbReference>
<gene>
    <name evidence="2" type="ORF">GCM10008937_24920</name>
</gene>
<proteinExistence type="predicted"/>
<dbReference type="Proteomes" id="UP001500191">
    <property type="component" value="Unassembled WGS sequence"/>
</dbReference>
<keyword evidence="1" id="KW-0175">Coiled coil</keyword>
<keyword evidence="3" id="KW-1185">Reference proteome</keyword>
<accession>A0ABP3M9X8</accession>
<evidence type="ECO:0000256" key="1">
    <source>
        <dbReference type="SAM" id="Coils"/>
    </source>
</evidence>
<dbReference type="RefSeq" id="WP_343759352.1">
    <property type="nucleotide sequence ID" value="NZ_BAAADB010000026.1"/>
</dbReference>
<dbReference type="SUPFAM" id="SSF52490">
    <property type="entry name" value="Tubulin nucleotide-binding domain-like"/>
    <property type="match status" value="1"/>
</dbReference>